<keyword evidence="5 7" id="KW-0813">Transport</keyword>
<feature type="signal peptide" evidence="8">
    <location>
        <begin position="1"/>
        <end position="25"/>
    </location>
</feature>
<comment type="similarity">
    <text evidence="2 7">Belongs to the PstS family.</text>
</comment>
<keyword evidence="11" id="KW-1185">Reference proteome</keyword>
<dbReference type="RefSeq" id="WP_369453916.1">
    <property type="nucleotide sequence ID" value="NZ_JBGCUO010000001.1"/>
</dbReference>
<dbReference type="Proteomes" id="UP001562065">
    <property type="component" value="Unassembled WGS sequence"/>
</dbReference>
<evidence type="ECO:0000256" key="4">
    <source>
        <dbReference type="ARBA" id="ARBA00021889"/>
    </source>
</evidence>
<evidence type="ECO:0000256" key="5">
    <source>
        <dbReference type="ARBA" id="ARBA00022448"/>
    </source>
</evidence>
<evidence type="ECO:0000313" key="10">
    <source>
        <dbReference type="EMBL" id="MEY1660671.1"/>
    </source>
</evidence>
<keyword evidence="8" id="KW-0732">Signal</keyword>
<dbReference type="PANTHER" id="PTHR42996:SF1">
    <property type="entry name" value="PHOSPHATE-BINDING PROTEIN PSTS"/>
    <property type="match status" value="1"/>
</dbReference>
<dbReference type="PANTHER" id="PTHR42996">
    <property type="entry name" value="PHOSPHATE-BINDING PROTEIN PSTS"/>
    <property type="match status" value="1"/>
</dbReference>
<dbReference type="Gene3D" id="3.40.190.10">
    <property type="entry name" value="Periplasmic binding protein-like II"/>
    <property type="match status" value="2"/>
</dbReference>
<dbReference type="PIRSF" id="PIRSF002756">
    <property type="entry name" value="PstS"/>
    <property type="match status" value="1"/>
</dbReference>
<dbReference type="InterPro" id="IPR050962">
    <property type="entry name" value="Phosphate-bind_PstS"/>
</dbReference>
<comment type="function">
    <text evidence="1 7">Part of the ABC transporter complex PstSACB involved in phosphate import.</text>
</comment>
<evidence type="ECO:0000259" key="9">
    <source>
        <dbReference type="Pfam" id="PF12849"/>
    </source>
</evidence>
<dbReference type="InterPro" id="IPR005673">
    <property type="entry name" value="ABC_phos-bd_PstS"/>
</dbReference>
<accession>A0ABV4AF24</accession>
<dbReference type="EMBL" id="JBGCUO010000001">
    <property type="protein sequence ID" value="MEY1660671.1"/>
    <property type="molecule type" value="Genomic_DNA"/>
</dbReference>
<proteinExistence type="inferred from homology"/>
<dbReference type="Pfam" id="PF12849">
    <property type="entry name" value="PBP_like_2"/>
    <property type="match status" value="1"/>
</dbReference>
<dbReference type="InterPro" id="IPR024370">
    <property type="entry name" value="PBP_domain"/>
</dbReference>
<comment type="subunit">
    <text evidence="3 7">The complex is composed of two ATP-binding proteins (PstB), two transmembrane proteins (PstC and PstA) and a solute-binding protein (PstS).</text>
</comment>
<feature type="domain" description="PBP" evidence="9">
    <location>
        <begin position="21"/>
        <end position="273"/>
    </location>
</feature>
<organism evidence="10 11">
    <name type="scientific">Isoalcanivorax beigongshangi</name>
    <dbReference type="NCBI Taxonomy" id="3238810"/>
    <lineage>
        <taxon>Bacteria</taxon>
        <taxon>Pseudomonadati</taxon>
        <taxon>Pseudomonadota</taxon>
        <taxon>Gammaproteobacteria</taxon>
        <taxon>Oceanospirillales</taxon>
        <taxon>Alcanivoracaceae</taxon>
        <taxon>Isoalcanivorax</taxon>
    </lineage>
</organism>
<protein>
    <recommendedName>
        <fullName evidence="4 7">Phosphate-binding protein PstS</fullName>
    </recommendedName>
</protein>
<gene>
    <name evidence="10" type="ORF">AB5I84_00745</name>
</gene>
<comment type="caution">
    <text evidence="10">The sequence shown here is derived from an EMBL/GenBank/DDBJ whole genome shotgun (WGS) entry which is preliminary data.</text>
</comment>
<sequence>MDLIKNALVAGVAAAALAGASVASAAVIGGGATLSQPLFEDLVVYNPSYGWDYAGTGSGTGKKAFFGNDATHFNAVRQQNGLPPYAAGTAVKYAGSDSVVSEAEALDFATDLEPTVGKLIQVPLAATSVTVPFNVPGLSSLNLTSAQLVSIFKGEITNWNQLDSSYPDLALKVVYRTGGSGTTEIFVRHLKAVDSVKFPDVTNDFQSTIDPSNPVFVQATGSGGVAGSVQATPGAIGYVSPDPAYIDVNDASQVAALQNPNDGQFYLPTEVNVIMTVESVEPPEGTDRLQAINWGKTFANPTAGYSIAGFTFLLANECYADPSEASSIRAFFQDHYTGTHDADISAHALIPLAANWNSAVMATYINSGAPAEINGAGCSTKAGR</sequence>
<evidence type="ECO:0000313" key="11">
    <source>
        <dbReference type="Proteomes" id="UP001562065"/>
    </source>
</evidence>
<evidence type="ECO:0000256" key="7">
    <source>
        <dbReference type="PIRNR" id="PIRNR002756"/>
    </source>
</evidence>
<evidence type="ECO:0000256" key="6">
    <source>
        <dbReference type="ARBA" id="ARBA00022592"/>
    </source>
</evidence>
<name>A0ABV4AF24_9GAMM</name>
<evidence type="ECO:0000256" key="2">
    <source>
        <dbReference type="ARBA" id="ARBA00008725"/>
    </source>
</evidence>
<reference evidence="10 11" key="1">
    <citation type="submission" date="2024-07" db="EMBL/GenBank/DDBJ databases">
        <authorList>
            <person name="Ren Q."/>
        </authorList>
    </citation>
    <scope>NUCLEOTIDE SEQUENCE [LARGE SCALE GENOMIC DNA]</scope>
    <source>
        <strain evidence="10 11">REN37</strain>
    </source>
</reference>
<dbReference type="SUPFAM" id="SSF53850">
    <property type="entry name" value="Periplasmic binding protein-like II"/>
    <property type="match status" value="1"/>
</dbReference>
<feature type="chain" id="PRO_5046987189" description="Phosphate-binding protein PstS" evidence="8">
    <location>
        <begin position="26"/>
        <end position="384"/>
    </location>
</feature>
<evidence type="ECO:0000256" key="8">
    <source>
        <dbReference type="SAM" id="SignalP"/>
    </source>
</evidence>
<keyword evidence="6 7" id="KW-0592">Phosphate transport</keyword>
<evidence type="ECO:0000256" key="3">
    <source>
        <dbReference type="ARBA" id="ARBA00011529"/>
    </source>
</evidence>
<evidence type="ECO:0000256" key="1">
    <source>
        <dbReference type="ARBA" id="ARBA00002841"/>
    </source>
</evidence>